<reference evidence="2 3" key="1">
    <citation type="submission" date="2016-01" db="EMBL/GenBank/DDBJ databases">
        <title>The draft genome sequence of Aquimarina sp. RZW4-3-2.</title>
        <authorList>
            <person name="Wang Y."/>
        </authorList>
    </citation>
    <scope>NUCLEOTIDE SEQUENCE [LARGE SCALE GENOMIC DNA]</scope>
    <source>
        <strain evidence="2 3">RZW4-3-2</strain>
    </source>
</reference>
<feature type="transmembrane region" description="Helical" evidence="1">
    <location>
        <begin position="50"/>
        <end position="74"/>
    </location>
</feature>
<gene>
    <name evidence="2" type="ORF">AWE51_09955</name>
</gene>
<organism evidence="2 3">
    <name type="scientific">Aquimarina aggregata</name>
    <dbReference type="NCBI Taxonomy" id="1642818"/>
    <lineage>
        <taxon>Bacteria</taxon>
        <taxon>Pseudomonadati</taxon>
        <taxon>Bacteroidota</taxon>
        <taxon>Flavobacteriia</taxon>
        <taxon>Flavobacteriales</taxon>
        <taxon>Flavobacteriaceae</taxon>
        <taxon>Aquimarina</taxon>
    </lineage>
</organism>
<feature type="transmembrane region" description="Helical" evidence="1">
    <location>
        <begin position="95"/>
        <end position="115"/>
    </location>
</feature>
<comment type="caution">
    <text evidence="2">The sequence shown here is derived from an EMBL/GenBank/DDBJ whole genome shotgun (WGS) entry which is preliminary data.</text>
</comment>
<protein>
    <submittedName>
        <fullName evidence="2">Uncharacterized protein</fullName>
    </submittedName>
</protein>
<evidence type="ECO:0000313" key="2">
    <source>
        <dbReference type="EMBL" id="KZS39956.1"/>
    </source>
</evidence>
<dbReference type="OrthoDB" id="1440363at2"/>
<sequence>MQKIADYIFDLSPKKLAVYLILGPLVLFLAYTIVTISFKTISQNPPTSQITVTLLLGGIAIFFGLFILLWLLWLRSAVYAVQQTEIRLSRKWFQIAFIVLWIFILFNLVTSLLETYLKNSSWDEYLSLIYASREFINFGGIMIAYPIVCHYAARAVMVKRSGESATFISAIPFTLLLIFGTVLGIPFLHKYFSRNSSTNQEVLVIYAIGFGLFLLILVIGFIAAITGMV</sequence>
<feature type="transmembrane region" description="Helical" evidence="1">
    <location>
        <begin position="203"/>
        <end position="225"/>
    </location>
</feature>
<dbReference type="EMBL" id="LQRT01000024">
    <property type="protein sequence ID" value="KZS39956.1"/>
    <property type="molecule type" value="Genomic_DNA"/>
</dbReference>
<evidence type="ECO:0000313" key="3">
    <source>
        <dbReference type="Proteomes" id="UP000076715"/>
    </source>
</evidence>
<keyword evidence="1" id="KW-0812">Transmembrane</keyword>
<keyword evidence="1" id="KW-1133">Transmembrane helix</keyword>
<accession>A0A162F9N5</accession>
<dbReference type="RefSeq" id="WP_066316044.1">
    <property type="nucleotide sequence ID" value="NZ_CANLSS010000016.1"/>
</dbReference>
<feature type="transmembrane region" description="Helical" evidence="1">
    <location>
        <begin position="165"/>
        <end position="188"/>
    </location>
</feature>
<keyword evidence="1" id="KW-0472">Membrane</keyword>
<dbReference type="STRING" id="1642818.AWE51_09955"/>
<name>A0A162F9N5_9FLAO</name>
<dbReference type="Proteomes" id="UP000076715">
    <property type="component" value="Unassembled WGS sequence"/>
</dbReference>
<feature type="transmembrane region" description="Helical" evidence="1">
    <location>
        <begin position="135"/>
        <end position="153"/>
    </location>
</feature>
<keyword evidence="3" id="KW-1185">Reference proteome</keyword>
<dbReference type="AlphaFoldDB" id="A0A162F9N5"/>
<feature type="transmembrane region" description="Helical" evidence="1">
    <location>
        <begin position="16"/>
        <end position="38"/>
    </location>
</feature>
<evidence type="ECO:0000256" key="1">
    <source>
        <dbReference type="SAM" id="Phobius"/>
    </source>
</evidence>
<proteinExistence type="predicted"/>